<dbReference type="STRING" id="391587.KAOT1_07007"/>
<dbReference type="Proteomes" id="UP000002945">
    <property type="component" value="Unassembled WGS sequence"/>
</dbReference>
<dbReference type="RefSeq" id="WP_007093969.1">
    <property type="nucleotide sequence ID" value="NZ_CP142125.1"/>
</dbReference>
<comment type="caution">
    <text evidence="1">The sequence shown here is derived from an EMBL/GenBank/DDBJ whole genome shotgun (WGS) entry which is preliminary data.</text>
</comment>
<evidence type="ECO:0000313" key="2">
    <source>
        <dbReference type="Proteomes" id="UP000002945"/>
    </source>
</evidence>
<sequence>MKHIKAILLVVTIFSFLSFQTTDSVEGKWELFKLEDGSGEVREMSGRWMEFIKGGTLKGGNSLETTNRTGNWSYNTETKELTIGSEQNLSGEGTFKVSWIDAKTFSLEVQKGRKVYLRRIE</sequence>
<organism evidence="1 2">
    <name type="scientific">Kordia algicida OT-1</name>
    <dbReference type="NCBI Taxonomy" id="391587"/>
    <lineage>
        <taxon>Bacteria</taxon>
        <taxon>Pseudomonadati</taxon>
        <taxon>Bacteroidota</taxon>
        <taxon>Flavobacteriia</taxon>
        <taxon>Flavobacteriales</taxon>
        <taxon>Flavobacteriaceae</taxon>
        <taxon>Kordia</taxon>
    </lineage>
</organism>
<protein>
    <recommendedName>
        <fullName evidence="3">Lipocalin-like domain-containing protein</fullName>
    </recommendedName>
</protein>
<dbReference type="AlphaFoldDB" id="A9E5R8"/>
<evidence type="ECO:0000313" key="1">
    <source>
        <dbReference type="EMBL" id="EDP95213.1"/>
    </source>
</evidence>
<keyword evidence="2" id="KW-1185">Reference proteome</keyword>
<dbReference type="EMBL" id="ABIB01000010">
    <property type="protein sequence ID" value="EDP95213.1"/>
    <property type="molecule type" value="Genomic_DNA"/>
</dbReference>
<gene>
    <name evidence="1" type="ORF">KAOT1_07007</name>
</gene>
<evidence type="ECO:0008006" key="3">
    <source>
        <dbReference type="Google" id="ProtNLM"/>
    </source>
</evidence>
<dbReference type="OrthoDB" id="1443353at2"/>
<dbReference type="HOGENOM" id="CLU_2035009_0_0_10"/>
<proteinExistence type="predicted"/>
<accession>A9E5R8</accession>
<name>A9E5R8_9FLAO</name>
<reference evidence="1 2" key="1">
    <citation type="journal article" date="2011" name="J. Bacteriol.">
        <title>Genome sequence of the algicidal bacterium Kordia algicida OT-1.</title>
        <authorList>
            <person name="Lee H.S."/>
            <person name="Kang S.G."/>
            <person name="Kwon K.K."/>
            <person name="Lee J.H."/>
            <person name="Kim S.J."/>
        </authorList>
    </citation>
    <scope>NUCLEOTIDE SEQUENCE [LARGE SCALE GENOMIC DNA]</scope>
    <source>
        <strain evidence="1 2">OT-1</strain>
    </source>
</reference>